<dbReference type="KEGG" id="mbr:MONBRDRAFT_31857"/>
<dbReference type="AlphaFoldDB" id="A9UVU8"/>
<accession>A9UVU8</accession>
<dbReference type="InterPro" id="IPR039510">
    <property type="entry name" value="Vint_dom"/>
</dbReference>
<feature type="domain" description="VWFA" evidence="1">
    <location>
        <begin position="137"/>
        <end position="334"/>
    </location>
</feature>
<dbReference type="STRING" id="81824.A9UVU8"/>
<dbReference type="GO" id="GO:0004842">
    <property type="term" value="F:ubiquitin-protein transferase activity"/>
    <property type="evidence" value="ECO:0007669"/>
    <property type="project" value="InterPro"/>
</dbReference>
<dbReference type="Pfam" id="PF14624">
    <property type="entry name" value="Vwaint"/>
    <property type="match status" value="1"/>
</dbReference>
<dbReference type="PROSITE" id="PS51698">
    <property type="entry name" value="U_BOX"/>
    <property type="match status" value="1"/>
</dbReference>
<name>A9UVU8_MONBE</name>
<dbReference type="EMBL" id="CH991547">
    <property type="protein sequence ID" value="EDQ90652.1"/>
    <property type="molecule type" value="Genomic_DNA"/>
</dbReference>
<sequence>MEQPPSHLVCQISHELMRDPVAAPDGYVYDRTNILQWIGQGEDGQRNNSPFDRSITISAADLRPAMTIRSALEEYIAQHHLEFEVAPLVTGRPALKLPARLASELELEVALHPVPGETRKAILELIPQRQTATTNIHLNLVLDVSGSMGAAVTARDESNTLIEYNLCVMDLVKFASQVAVKCLAPGDVISIVTFSDAAKIIVEPISVPDPKMGADTTVADVLGKIDAIYHGGSTNLWAGIETGLQLLASCAQPHLHNVCVALTDGEPNRHPEQGYETAHRRFKQMPNFSYVLHTLPFGFGRIDSALLQSLARTGEGIMVNIPDCGMVGTVFTNLIANAKVTSHRGLRLLDLDGVLDRAEPTGATFDYNASKQFLALGTLQAEQPRYLLLHLNQDVHDCTALRLQLAAECLPVAPGAGRTALERPPTGKAGLIAVKPRATCGLESEVLLRVLFRDAACAMLSRVVNLMATGETGAARYALENFLSLHDVLTEAPEMEVDLNEQVRQALVPAAYKRWGHTYVPSLAMAHSAQVRHNFKDPGVQAYGGPLFGTEAGRMSDIFDAMPVPKGTRQVGASLASGAVLNNCYGGCYSADSLVDLASVRAPGTTGDVAQRTGDVRNLAGAWQRRADAIRAGDVLANGAVVDYVVAVACAGGEHDFCQLSPGLRITPWHPVREPSTKRWAFPSELVVPKRHASEYMYSFVLTAGGEVPVDGHTTVGLAHELQEPVAAHPFFGSPALRDRVALLAARAGTARTLWLAPQAFVRDTATGLVKDFNEHAVRSQPSVS</sequence>
<dbReference type="SMART" id="SM00504">
    <property type="entry name" value="Ubox"/>
    <property type="match status" value="1"/>
</dbReference>
<evidence type="ECO:0000259" key="1">
    <source>
        <dbReference type="PROSITE" id="PS50234"/>
    </source>
</evidence>
<reference evidence="3 4" key="1">
    <citation type="journal article" date="2008" name="Nature">
        <title>The genome of the choanoflagellate Monosiga brevicollis and the origin of metazoans.</title>
        <authorList>
            <consortium name="JGI Sequencing"/>
            <person name="King N."/>
            <person name="Westbrook M.J."/>
            <person name="Young S.L."/>
            <person name="Kuo A."/>
            <person name="Abedin M."/>
            <person name="Chapman J."/>
            <person name="Fairclough S."/>
            <person name="Hellsten U."/>
            <person name="Isogai Y."/>
            <person name="Letunic I."/>
            <person name="Marr M."/>
            <person name="Pincus D."/>
            <person name="Putnam N."/>
            <person name="Rokas A."/>
            <person name="Wright K.J."/>
            <person name="Zuzow R."/>
            <person name="Dirks W."/>
            <person name="Good M."/>
            <person name="Goodstein D."/>
            <person name="Lemons D."/>
            <person name="Li W."/>
            <person name="Lyons J.B."/>
            <person name="Morris A."/>
            <person name="Nichols S."/>
            <person name="Richter D.J."/>
            <person name="Salamov A."/>
            <person name="Bork P."/>
            <person name="Lim W.A."/>
            <person name="Manning G."/>
            <person name="Miller W.T."/>
            <person name="McGinnis W."/>
            <person name="Shapiro H."/>
            <person name="Tjian R."/>
            <person name="Grigoriev I.V."/>
            <person name="Rokhsar D."/>
        </authorList>
    </citation>
    <scope>NUCLEOTIDE SEQUENCE [LARGE SCALE GENOMIC DNA]</scope>
    <source>
        <strain evidence="4">MX1 / ATCC 50154</strain>
    </source>
</reference>
<proteinExistence type="predicted"/>
<dbReference type="Pfam" id="PF14623">
    <property type="entry name" value="Vint"/>
    <property type="match status" value="1"/>
</dbReference>
<dbReference type="OMA" id="WVFPVNA"/>
<dbReference type="Gene3D" id="3.40.50.410">
    <property type="entry name" value="von Willebrand factor, type A domain"/>
    <property type="match status" value="1"/>
</dbReference>
<dbReference type="InterPro" id="IPR036465">
    <property type="entry name" value="vWFA_dom_sf"/>
</dbReference>
<evidence type="ECO:0000259" key="2">
    <source>
        <dbReference type="PROSITE" id="PS51698"/>
    </source>
</evidence>
<dbReference type="Proteomes" id="UP000001357">
    <property type="component" value="Unassembled WGS sequence"/>
</dbReference>
<dbReference type="SUPFAM" id="SSF53300">
    <property type="entry name" value="vWA-like"/>
    <property type="match status" value="1"/>
</dbReference>
<dbReference type="PANTHER" id="PTHR10579">
    <property type="entry name" value="CALCIUM-ACTIVATED CHLORIDE CHANNEL REGULATOR"/>
    <property type="match status" value="1"/>
</dbReference>
<dbReference type="InParanoid" id="A9UVU8"/>
<dbReference type="PANTHER" id="PTHR10579:SF156">
    <property type="entry name" value="VWFA DOMAIN-CONTAINING PROTEIN"/>
    <property type="match status" value="1"/>
</dbReference>
<dbReference type="CDD" id="cd16655">
    <property type="entry name" value="RING-Ubox_WDSUB1-like"/>
    <property type="match status" value="1"/>
</dbReference>
<dbReference type="PROSITE" id="PS50234">
    <property type="entry name" value="VWFA"/>
    <property type="match status" value="1"/>
</dbReference>
<dbReference type="eggNOG" id="ENOG502REND">
    <property type="taxonomic scope" value="Eukaryota"/>
</dbReference>
<dbReference type="SMART" id="SM00327">
    <property type="entry name" value="VWA"/>
    <property type="match status" value="1"/>
</dbReference>
<dbReference type="Pfam" id="PF04564">
    <property type="entry name" value="U-box"/>
    <property type="match status" value="1"/>
</dbReference>
<dbReference type="Gene3D" id="3.30.40.10">
    <property type="entry name" value="Zinc/RING finger domain, C3HC4 (zinc finger)"/>
    <property type="match status" value="1"/>
</dbReference>
<dbReference type="GeneID" id="5889929"/>
<dbReference type="SUPFAM" id="SSF57850">
    <property type="entry name" value="RING/U-box"/>
    <property type="match status" value="1"/>
</dbReference>
<feature type="domain" description="U-box" evidence="2">
    <location>
        <begin position="3"/>
        <end position="82"/>
    </location>
</feature>
<dbReference type="InterPro" id="IPR003613">
    <property type="entry name" value="Ubox_domain"/>
</dbReference>
<dbReference type="InterPro" id="IPR051266">
    <property type="entry name" value="CLCR"/>
</dbReference>
<evidence type="ECO:0000313" key="3">
    <source>
        <dbReference type="EMBL" id="EDQ90652.1"/>
    </source>
</evidence>
<organism evidence="3 4">
    <name type="scientific">Monosiga brevicollis</name>
    <name type="common">Choanoflagellate</name>
    <dbReference type="NCBI Taxonomy" id="81824"/>
    <lineage>
        <taxon>Eukaryota</taxon>
        <taxon>Choanoflagellata</taxon>
        <taxon>Craspedida</taxon>
        <taxon>Salpingoecidae</taxon>
        <taxon>Monosiga</taxon>
    </lineage>
</organism>
<dbReference type="InterPro" id="IPR032838">
    <property type="entry name" value="Vwaint_dom"/>
</dbReference>
<keyword evidence="4" id="KW-1185">Reference proteome</keyword>
<evidence type="ECO:0000313" key="4">
    <source>
        <dbReference type="Proteomes" id="UP000001357"/>
    </source>
</evidence>
<protein>
    <recommendedName>
        <fullName evidence="5">U-box domain-containing protein</fullName>
    </recommendedName>
</protein>
<dbReference type="GO" id="GO:0016567">
    <property type="term" value="P:protein ubiquitination"/>
    <property type="evidence" value="ECO:0007669"/>
    <property type="project" value="InterPro"/>
</dbReference>
<gene>
    <name evidence="3" type="ORF">MONBRDRAFT_31857</name>
</gene>
<evidence type="ECO:0008006" key="5">
    <source>
        <dbReference type="Google" id="ProtNLM"/>
    </source>
</evidence>
<dbReference type="InterPro" id="IPR002035">
    <property type="entry name" value="VWF_A"/>
</dbReference>
<dbReference type="Pfam" id="PF00092">
    <property type="entry name" value="VWA"/>
    <property type="match status" value="1"/>
</dbReference>
<dbReference type="RefSeq" id="XP_001744703.1">
    <property type="nucleotide sequence ID" value="XM_001744651.1"/>
</dbReference>
<dbReference type="InterPro" id="IPR013083">
    <property type="entry name" value="Znf_RING/FYVE/PHD"/>
</dbReference>